<keyword evidence="7" id="KW-1185">Reference proteome</keyword>
<evidence type="ECO:0000259" key="4">
    <source>
        <dbReference type="SMART" id="SM00385"/>
    </source>
</evidence>
<protein>
    <submittedName>
        <fullName evidence="8">Retinoblastoma-like protein 1</fullName>
    </submittedName>
</protein>
<feature type="domain" description="Cyclin-like" evidence="4">
    <location>
        <begin position="570"/>
        <end position="738"/>
    </location>
</feature>
<evidence type="ECO:0000313" key="8">
    <source>
        <dbReference type="RefSeq" id="XP_002737957.2"/>
    </source>
</evidence>
<keyword evidence="2" id="KW-0156">Chromatin regulator</keyword>
<reference evidence="8" key="1">
    <citation type="submission" date="2025-08" db="UniProtKB">
        <authorList>
            <consortium name="RefSeq"/>
        </authorList>
    </citation>
    <scope>IDENTIFICATION</scope>
    <source>
        <tissue evidence="8">Testes</tissue>
    </source>
</reference>
<organism evidence="7 8">
    <name type="scientific">Saccoglossus kowalevskii</name>
    <name type="common">Acorn worm</name>
    <dbReference type="NCBI Taxonomy" id="10224"/>
    <lineage>
        <taxon>Eukaryota</taxon>
        <taxon>Metazoa</taxon>
        <taxon>Hemichordata</taxon>
        <taxon>Enteropneusta</taxon>
        <taxon>Harrimaniidae</taxon>
        <taxon>Saccoglossus</taxon>
    </lineage>
</organism>
<dbReference type="Gene3D" id="1.10.472.140">
    <property type="match status" value="1"/>
</dbReference>
<dbReference type="SMART" id="SM01368">
    <property type="entry name" value="RB_A"/>
    <property type="match status" value="1"/>
</dbReference>
<sequence>CILISDCMNTCVSSCACSGLPSNFTSKDYRVPTEPVCIIDKLCELHDGLVVEAKGIKEHWFKPYIKKLFDKRTIKGKQENYSGLLDVNNFEVNNKSINKEYEEYVLTRGDFDERIFLGADADEEIGTPAKSTVVTVTGNLSEKMQVKRNLQQHFDKTKSLAPSTPLTNRRYLKEKDPTVTPVSTATQGVSRLQALLAGHKTGPSDLLVTLFRDCSENPLDTVCKRIKELGEIFCEKYAQPSEDHPGSHIDFAKRRFCMAESLYFKALENIMQAEKKRLGAKFDLTSLLSHDVFHKSLFACCQEVVIFSYNSQRTFPWVIDIYHLAPYHFYKVIELLIRAEDGLSRDVVKHLNHIEEQILESLAWKYDSPLWEAMRESGLGVPTCEEVTLPHQTDNGTTQSQPSQQASQVMGSPLMHPRVKRLATMEPVRRDVPQSPMSVLDRFSSPQAGSARRRLFNDSSSTSSSQQPTTETPLVSIQPTPPPTPVVNADAAAAAVAQSVAVAGQTVIPVQGVRNENGTITYIPVQLTTGSVSASSSVEMSPSKQAPSVKPKRTGSLGLFFRKVYHLANVRLLELCNRLEIVDDLRRKIWTCFEHSLVHSVDLMMDRHLDQLLMCAVYVICKVTAQDRTFQEIMKCYRLQPQAASHVYRSVLLTSRRRHSSNSSDGSMRNGTSRHGSPVQQTGSNGSGSPVQIRSTSTLPVPQPNSAPPTPTRLAGTGSCFDDEDRGDLIKFYNSIFVRKIQLFAMRFSAQNGAAEGGLEAPPLSPLPLVKSHPVSPRRVSSQHQVYISPRKNSTPLSPSSRMMYCFNRSPSKNLRDINNMIKSGERPIGKRALLQDDSSDSPSKRHCAENTGINLLRRLTDVTSDRQAASSTL</sequence>
<feature type="region of interest" description="Disordered" evidence="3">
    <location>
        <begin position="656"/>
        <end position="719"/>
    </location>
</feature>
<feature type="compositionally biased region" description="Low complexity" evidence="3">
    <location>
        <begin position="399"/>
        <end position="408"/>
    </location>
</feature>
<dbReference type="PANTHER" id="PTHR13742">
    <property type="entry name" value="RETINOBLASTOMA-ASSOCIATED PROTEIN RB -RELATED"/>
    <property type="match status" value="1"/>
</dbReference>
<evidence type="ECO:0000259" key="5">
    <source>
        <dbReference type="SMART" id="SM01368"/>
    </source>
</evidence>
<feature type="compositionally biased region" description="Pro residues" evidence="3">
    <location>
        <begin position="701"/>
        <end position="711"/>
    </location>
</feature>
<dbReference type="GeneID" id="100367775"/>
<evidence type="ECO:0000313" key="7">
    <source>
        <dbReference type="Proteomes" id="UP000694865"/>
    </source>
</evidence>
<dbReference type="SUPFAM" id="SSF47954">
    <property type="entry name" value="Cyclin-like"/>
    <property type="match status" value="2"/>
</dbReference>
<feature type="domain" description="Retinoblastoma-associated protein A-box" evidence="5">
    <location>
        <begin position="180"/>
        <end position="374"/>
    </location>
</feature>
<feature type="compositionally biased region" description="Polar residues" evidence="3">
    <location>
        <begin position="780"/>
        <end position="801"/>
    </location>
</feature>
<dbReference type="InterPro" id="IPR002719">
    <property type="entry name" value="RB_B"/>
</dbReference>
<dbReference type="InterPro" id="IPR036915">
    <property type="entry name" value="Cyclin-like_sf"/>
</dbReference>
<evidence type="ECO:0000256" key="1">
    <source>
        <dbReference type="ARBA" id="ARBA00022553"/>
    </source>
</evidence>
<dbReference type="Pfam" id="PF01857">
    <property type="entry name" value="RB_B"/>
    <property type="match status" value="1"/>
</dbReference>
<dbReference type="InterPro" id="IPR002720">
    <property type="entry name" value="RB_A"/>
</dbReference>
<dbReference type="SMART" id="SM01369">
    <property type="entry name" value="Rb_C"/>
    <property type="match status" value="1"/>
</dbReference>
<feature type="non-terminal residue" evidence="8">
    <location>
        <position position="1"/>
    </location>
</feature>
<dbReference type="InterPro" id="IPR015030">
    <property type="entry name" value="RB_C"/>
</dbReference>
<dbReference type="Pfam" id="PF08934">
    <property type="entry name" value="Rb_C"/>
    <property type="match status" value="1"/>
</dbReference>
<dbReference type="PANTHER" id="PTHR13742:SF17">
    <property type="entry name" value="RE32990P-RELATED"/>
    <property type="match status" value="1"/>
</dbReference>
<proteinExistence type="predicted"/>
<feature type="region of interest" description="Disordered" evidence="3">
    <location>
        <begin position="780"/>
        <end position="803"/>
    </location>
</feature>
<keyword evidence="1" id="KW-0597">Phosphoprotein</keyword>
<feature type="region of interest" description="Disordered" evidence="3">
    <location>
        <begin position="826"/>
        <end position="848"/>
    </location>
</feature>
<evidence type="ECO:0000259" key="6">
    <source>
        <dbReference type="SMART" id="SM01369"/>
    </source>
</evidence>
<dbReference type="SMART" id="SM00385">
    <property type="entry name" value="CYCLIN"/>
    <property type="match status" value="1"/>
</dbReference>
<feature type="compositionally biased region" description="Low complexity" evidence="3">
    <location>
        <begin position="459"/>
        <end position="473"/>
    </location>
</feature>
<gene>
    <name evidence="8" type="primary">RBL1</name>
</gene>
<dbReference type="Pfam" id="PF01858">
    <property type="entry name" value="RB_A"/>
    <property type="match status" value="1"/>
</dbReference>
<dbReference type="Gene3D" id="1.10.472.10">
    <property type="entry name" value="Cyclin-like"/>
    <property type="match status" value="2"/>
</dbReference>
<dbReference type="InterPro" id="IPR028309">
    <property type="entry name" value="RB_fam"/>
</dbReference>
<feature type="region of interest" description="Disordered" evidence="3">
    <location>
        <begin position="387"/>
        <end position="486"/>
    </location>
</feature>
<evidence type="ECO:0000256" key="3">
    <source>
        <dbReference type="SAM" id="MobiDB-lite"/>
    </source>
</evidence>
<name>A0ABM0GV24_SACKO</name>
<accession>A0ABM0GV24</accession>
<dbReference type="Proteomes" id="UP000694865">
    <property type="component" value="Unplaced"/>
</dbReference>
<feature type="compositionally biased region" description="Polar residues" evidence="3">
    <location>
        <begin position="661"/>
        <end position="700"/>
    </location>
</feature>
<feature type="domain" description="Retinoblastoma-associated protein C-terminal" evidence="6">
    <location>
        <begin position="753"/>
        <end position="874"/>
    </location>
</feature>
<dbReference type="RefSeq" id="XP_002737957.2">
    <property type="nucleotide sequence ID" value="XM_002737911.2"/>
</dbReference>
<evidence type="ECO:0000256" key="2">
    <source>
        <dbReference type="ARBA" id="ARBA00022853"/>
    </source>
</evidence>
<dbReference type="InterPro" id="IPR013763">
    <property type="entry name" value="Cyclin-like_dom"/>
</dbReference>